<dbReference type="Proteomes" id="UP001546774">
    <property type="component" value="Unassembled WGS sequence"/>
</dbReference>
<name>A0ABV1H7R2_9FIRM</name>
<feature type="region of interest" description="Disordered" evidence="1">
    <location>
        <begin position="263"/>
        <end position="360"/>
    </location>
</feature>
<accession>A0ABV1H7R2</accession>
<proteinExistence type="predicted"/>
<feature type="compositionally biased region" description="Basic and acidic residues" evidence="1">
    <location>
        <begin position="305"/>
        <end position="322"/>
    </location>
</feature>
<organism evidence="3 4">
    <name type="scientific">Lachnospira intestinalis</name>
    <dbReference type="NCBI Taxonomy" id="3133158"/>
    <lineage>
        <taxon>Bacteria</taxon>
        <taxon>Bacillati</taxon>
        <taxon>Bacillota</taxon>
        <taxon>Clostridia</taxon>
        <taxon>Lachnospirales</taxon>
        <taxon>Lachnospiraceae</taxon>
        <taxon>Lachnospira</taxon>
    </lineage>
</organism>
<evidence type="ECO:0000256" key="1">
    <source>
        <dbReference type="SAM" id="MobiDB-lite"/>
    </source>
</evidence>
<evidence type="ECO:0000313" key="3">
    <source>
        <dbReference type="EMBL" id="MEQ2555750.1"/>
    </source>
</evidence>
<feature type="compositionally biased region" description="Acidic residues" evidence="1">
    <location>
        <begin position="263"/>
        <end position="278"/>
    </location>
</feature>
<evidence type="ECO:0008006" key="5">
    <source>
        <dbReference type="Google" id="ProtNLM"/>
    </source>
</evidence>
<feature type="compositionally biased region" description="Basic and acidic residues" evidence="1">
    <location>
        <begin position="214"/>
        <end position="247"/>
    </location>
</feature>
<protein>
    <recommendedName>
        <fullName evidence="5">Capsular polysaccharide biosynthesis protein</fullName>
    </recommendedName>
</protein>
<feature type="compositionally biased region" description="Acidic residues" evidence="1">
    <location>
        <begin position="323"/>
        <end position="360"/>
    </location>
</feature>
<dbReference type="PROSITE" id="PS51257">
    <property type="entry name" value="PROKAR_LIPOPROTEIN"/>
    <property type="match status" value="1"/>
</dbReference>
<evidence type="ECO:0000256" key="2">
    <source>
        <dbReference type="SAM" id="Phobius"/>
    </source>
</evidence>
<gene>
    <name evidence="3" type="ORF">WMO37_12165</name>
</gene>
<keyword evidence="2" id="KW-0812">Transmembrane</keyword>
<dbReference type="EMBL" id="JBBMFS010000011">
    <property type="protein sequence ID" value="MEQ2555750.1"/>
    <property type="molecule type" value="Genomic_DNA"/>
</dbReference>
<feature type="transmembrane region" description="Helical" evidence="2">
    <location>
        <begin position="158"/>
        <end position="182"/>
    </location>
</feature>
<reference evidence="3" key="1">
    <citation type="submission" date="2024-03" db="EMBL/GenBank/DDBJ databases">
        <title>Human intestinal bacterial collection.</title>
        <authorList>
            <person name="Pauvert C."/>
            <person name="Hitch T.C.A."/>
            <person name="Clavel T."/>
        </authorList>
    </citation>
    <scope>NUCLEOTIDE SEQUENCE [LARGE SCALE GENOMIC DNA]</scope>
    <source>
        <strain evidence="3">CLA-AA-H89B</strain>
    </source>
</reference>
<keyword evidence="2" id="KW-1133">Transmembrane helix</keyword>
<evidence type="ECO:0000313" key="4">
    <source>
        <dbReference type="Proteomes" id="UP001546774"/>
    </source>
</evidence>
<keyword evidence="4" id="KW-1185">Reference proteome</keyword>
<sequence length="419" mass="46565">MKKFARCVLILIFVIIVSGACGYFYEDKTLTTMYTSTTQLYVVPGEENEATVRAVNGGLKDDFIIVFKSNVVIQEAQRIAGTSEDIASYLTVSSPANSNIVEITCTNPDQNTAKQYVDAVAKTALKTTSIIPVKSIQILSEGTSTNTPVKPDLYRNTLMIAGACGAVCAVLEIIIVLILCAFKKPEDHSDDEFEYEKYYGKYAALRAPQPQQFIDDKKHEEEKREDDNVKQSHEPQPQKKHSEPQEMKDILEDFDEDYAEEDEDVFADDALEDEDEPEEAKALQEAAITQEEAGQEPDSQMKVSQQEEKQETAETSEDTHPDTEEDVFADATSDDDETDDEFDGDILEGDVVEDNDSDDDVIQEDVVEEDIVEDVSDEAAAAETGTDKAKVAEVPEETAIDIYRVGQQSSSRVIARIQK</sequence>
<feature type="region of interest" description="Disordered" evidence="1">
    <location>
        <begin position="209"/>
        <end position="247"/>
    </location>
</feature>
<keyword evidence="2" id="KW-0472">Membrane</keyword>
<comment type="caution">
    <text evidence="3">The sequence shown here is derived from an EMBL/GenBank/DDBJ whole genome shotgun (WGS) entry which is preliminary data.</text>
</comment>